<accession>A0A6F8PN14</accession>
<dbReference type="RefSeq" id="WP_173291277.1">
    <property type="nucleotide sequence ID" value="NZ_AP021888.1"/>
</dbReference>
<comment type="cofactor">
    <cofactor evidence="1">
        <name>Mg(2+)</name>
        <dbReference type="ChEBI" id="CHEBI:18420"/>
    </cofactor>
</comment>
<evidence type="ECO:0000256" key="2">
    <source>
        <dbReference type="ARBA" id="ARBA00012528"/>
    </source>
</evidence>
<dbReference type="PROSITE" id="PS50887">
    <property type="entry name" value="GGDEF"/>
    <property type="match status" value="1"/>
</dbReference>
<dbReference type="GO" id="GO:0052621">
    <property type="term" value="F:diguanylate cyclase activity"/>
    <property type="evidence" value="ECO:0007669"/>
    <property type="project" value="UniProtKB-EC"/>
</dbReference>
<feature type="transmembrane region" description="Helical" evidence="4">
    <location>
        <begin position="80"/>
        <end position="101"/>
    </location>
</feature>
<feature type="transmembrane region" description="Helical" evidence="4">
    <location>
        <begin position="113"/>
        <end position="132"/>
    </location>
</feature>
<reference evidence="7" key="1">
    <citation type="submission" date="2019-11" db="EMBL/GenBank/DDBJ databases">
        <title>Isolation and characterization of two novel species in the genus Thiomicrorhabdus.</title>
        <authorList>
            <person name="Mochizuki J."/>
            <person name="Kojima H."/>
            <person name="Fukui M."/>
        </authorList>
    </citation>
    <scope>NUCLEOTIDE SEQUENCE [LARGE SCALE GENOMIC DNA]</scope>
    <source>
        <strain evidence="7">AkT22</strain>
    </source>
</reference>
<dbReference type="KEGG" id="tzo:THMIRHAT_12310"/>
<proteinExistence type="predicted"/>
<dbReference type="NCBIfam" id="TIGR00254">
    <property type="entry name" value="GGDEF"/>
    <property type="match status" value="1"/>
</dbReference>
<dbReference type="Pfam" id="PF00990">
    <property type="entry name" value="GGDEF"/>
    <property type="match status" value="1"/>
</dbReference>
<evidence type="ECO:0000256" key="1">
    <source>
        <dbReference type="ARBA" id="ARBA00001946"/>
    </source>
</evidence>
<feature type="domain" description="GGDEF" evidence="5">
    <location>
        <begin position="254"/>
        <end position="389"/>
    </location>
</feature>
<dbReference type="SMART" id="SM00267">
    <property type="entry name" value="GGDEF"/>
    <property type="match status" value="1"/>
</dbReference>
<protein>
    <recommendedName>
        <fullName evidence="2">diguanylate cyclase</fullName>
        <ecNumber evidence="2">2.7.7.65</ecNumber>
    </recommendedName>
</protein>
<feature type="transmembrane region" description="Helical" evidence="4">
    <location>
        <begin position="56"/>
        <end position="74"/>
    </location>
</feature>
<evidence type="ECO:0000256" key="4">
    <source>
        <dbReference type="SAM" id="Phobius"/>
    </source>
</evidence>
<evidence type="ECO:0000259" key="5">
    <source>
        <dbReference type="PROSITE" id="PS50887"/>
    </source>
</evidence>
<dbReference type="GO" id="GO:0043709">
    <property type="term" value="P:cell adhesion involved in single-species biofilm formation"/>
    <property type="evidence" value="ECO:0007669"/>
    <property type="project" value="TreeGrafter"/>
</dbReference>
<dbReference type="GO" id="GO:0005886">
    <property type="term" value="C:plasma membrane"/>
    <property type="evidence" value="ECO:0007669"/>
    <property type="project" value="TreeGrafter"/>
</dbReference>
<keyword evidence="4" id="KW-0472">Membrane</keyword>
<comment type="catalytic activity">
    <reaction evidence="3">
        <text>2 GTP = 3',3'-c-di-GMP + 2 diphosphate</text>
        <dbReference type="Rhea" id="RHEA:24898"/>
        <dbReference type="ChEBI" id="CHEBI:33019"/>
        <dbReference type="ChEBI" id="CHEBI:37565"/>
        <dbReference type="ChEBI" id="CHEBI:58805"/>
        <dbReference type="EC" id="2.7.7.65"/>
    </reaction>
</comment>
<dbReference type="CDD" id="cd01949">
    <property type="entry name" value="GGDEF"/>
    <property type="match status" value="1"/>
</dbReference>
<dbReference type="FunFam" id="3.30.70.270:FF:000001">
    <property type="entry name" value="Diguanylate cyclase domain protein"/>
    <property type="match status" value="1"/>
</dbReference>
<organism evidence="6 7">
    <name type="scientific">Thiosulfativibrio zosterae</name>
    <dbReference type="NCBI Taxonomy" id="2675053"/>
    <lineage>
        <taxon>Bacteria</taxon>
        <taxon>Pseudomonadati</taxon>
        <taxon>Pseudomonadota</taxon>
        <taxon>Gammaproteobacteria</taxon>
        <taxon>Thiotrichales</taxon>
        <taxon>Piscirickettsiaceae</taxon>
        <taxon>Thiosulfativibrio</taxon>
    </lineage>
</organism>
<dbReference type="PANTHER" id="PTHR45138">
    <property type="entry name" value="REGULATORY COMPONENTS OF SENSORY TRANSDUCTION SYSTEM"/>
    <property type="match status" value="1"/>
</dbReference>
<keyword evidence="7" id="KW-1185">Reference proteome</keyword>
<dbReference type="InterPro" id="IPR043128">
    <property type="entry name" value="Rev_trsase/Diguanyl_cyclase"/>
</dbReference>
<dbReference type="InterPro" id="IPR029787">
    <property type="entry name" value="Nucleotide_cyclase"/>
</dbReference>
<dbReference type="EC" id="2.7.7.65" evidence="2"/>
<feature type="transmembrane region" description="Helical" evidence="4">
    <location>
        <begin position="205"/>
        <end position="225"/>
    </location>
</feature>
<feature type="transmembrane region" description="Helical" evidence="4">
    <location>
        <begin position="152"/>
        <end position="171"/>
    </location>
</feature>
<dbReference type="GO" id="GO:1902201">
    <property type="term" value="P:negative regulation of bacterial-type flagellum-dependent cell motility"/>
    <property type="evidence" value="ECO:0007669"/>
    <property type="project" value="TreeGrafter"/>
</dbReference>
<feature type="transmembrane region" description="Helical" evidence="4">
    <location>
        <begin position="183"/>
        <end position="199"/>
    </location>
</feature>
<dbReference type="InterPro" id="IPR050469">
    <property type="entry name" value="Diguanylate_Cyclase"/>
</dbReference>
<dbReference type="Gene3D" id="3.30.70.270">
    <property type="match status" value="1"/>
</dbReference>
<name>A0A6F8PN14_9GAMM</name>
<dbReference type="EMBL" id="AP021888">
    <property type="protein sequence ID" value="BBP43485.1"/>
    <property type="molecule type" value="Genomic_DNA"/>
</dbReference>
<dbReference type="SUPFAM" id="SSF55073">
    <property type="entry name" value="Nucleotide cyclase"/>
    <property type="match status" value="1"/>
</dbReference>
<keyword evidence="4" id="KW-0812">Transmembrane</keyword>
<feature type="transmembrane region" description="Helical" evidence="4">
    <location>
        <begin position="26"/>
        <end position="49"/>
    </location>
</feature>
<keyword evidence="4" id="KW-1133">Transmembrane helix</keyword>
<dbReference type="PANTHER" id="PTHR45138:SF9">
    <property type="entry name" value="DIGUANYLATE CYCLASE DGCM-RELATED"/>
    <property type="match status" value="1"/>
</dbReference>
<evidence type="ECO:0000313" key="7">
    <source>
        <dbReference type="Proteomes" id="UP000501466"/>
    </source>
</evidence>
<evidence type="ECO:0000256" key="3">
    <source>
        <dbReference type="ARBA" id="ARBA00034247"/>
    </source>
</evidence>
<dbReference type="InterPro" id="IPR000160">
    <property type="entry name" value="GGDEF_dom"/>
</dbReference>
<gene>
    <name evidence="6" type="ORF">THMIRHAT_12310</name>
</gene>
<dbReference type="AlphaFoldDB" id="A0A6F8PN14"/>
<dbReference type="Proteomes" id="UP000501466">
    <property type="component" value="Chromosome"/>
</dbReference>
<evidence type="ECO:0000313" key="6">
    <source>
        <dbReference type="EMBL" id="BBP43485.1"/>
    </source>
</evidence>
<sequence length="401" mass="45405">MIHLIWQLPLMWFAYSQITEIQHWPIAWQSLLMMAPYVISALGVFIAVWLNRAQPVMILLTLMALNAMLFYFLGQERHDISAQVAYPLLTILLPLSFFVWLIIPERGIQNKPYLFSAASIFAMLGVTFFWALEGLPIDLIKHLSMPVQNISMAIKIPMIGMVISLVILLLMLTRNAMCQRLKVLDNTLILVLILLMIGLNDFQTYGVMAWVSSLSALMILLAIIFDAHHMAYVDELTGLKGRRALFETFMGLGRKYSIAMMDIDHFKKFNDTYGHDIGDVVLRAVADNLAMIETGSVYRYGGEEFTVVLKGKTPEEAKPYLEQVRQAIEHMKLKVPVKNKMTEVKVTVSFGVAARDDTHKKPTQVMKAADEALYQAKQAGRNCTFISGEKTTKTPAKRIKQ</sequence>